<keyword evidence="2" id="KW-1185">Reference proteome</keyword>
<accession>A0A560M286</accession>
<reference evidence="1 2" key="1">
    <citation type="submission" date="2019-06" db="EMBL/GenBank/DDBJ databases">
        <title>Genomic Encyclopedia of Type Strains, Phase IV (KMG-V): Genome sequencing to study the core and pangenomes of soil and plant-associated prokaryotes.</title>
        <authorList>
            <person name="Whitman W."/>
        </authorList>
    </citation>
    <scope>NUCLEOTIDE SEQUENCE [LARGE SCALE GENOMIC DNA]</scope>
    <source>
        <strain evidence="1 2">BR 10355</strain>
    </source>
</reference>
<evidence type="ECO:0000313" key="1">
    <source>
        <dbReference type="EMBL" id="TWC00905.1"/>
    </source>
</evidence>
<proteinExistence type="predicted"/>
<sequence length="119" mass="13347">MPFGPDYFVAINASIAKVEKKLYEKAKTPQQRHEIDELVSELKAEIAKANSAFAQSVGFPICHCKPPAGVPMAWKENESAHVCPECGHRKEKPKPIRVGPSRFVNRRRGSDDWDIFTGK</sequence>
<dbReference type="AlphaFoldDB" id="A0A560M286"/>
<organism evidence="1 2">
    <name type="scientific">Bradyrhizobium macuxiense</name>
    <dbReference type="NCBI Taxonomy" id="1755647"/>
    <lineage>
        <taxon>Bacteria</taxon>
        <taxon>Pseudomonadati</taxon>
        <taxon>Pseudomonadota</taxon>
        <taxon>Alphaproteobacteria</taxon>
        <taxon>Hyphomicrobiales</taxon>
        <taxon>Nitrobacteraceae</taxon>
        <taxon>Bradyrhizobium</taxon>
    </lineage>
</organism>
<dbReference type="EMBL" id="VITY01000004">
    <property type="protein sequence ID" value="TWC00905.1"/>
    <property type="molecule type" value="Genomic_DNA"/>
</dbReference>
<dbReference type="RefSeq" id="WP_146986213.1">
    <property type="nucleotide sequence ID" value="NZ_VITY01000004.1"/>
</dbReference>
<evidence type="ECO:0000313" key="2">
    <source>
        <dbReference type="Proteomes" id="UP000321304"/>
    </source>
</evidence>
<protein>
    <submittedName>
        <fullName evidence="1">Uncharacterized protein</fullName>
    </submittedName>
</protein>
<dbReference type="Proteomes" id="UP000321304">
    <property type="component" value="Unassembled WGS sequence"/>
</dbReference>
<comment type="caution">
    <text evidence="1">The sequence shown here is derived from an EMBL/GenBank/DDBJ whole genome shotgun (WGS) entry which is preliminary data.</text>
</comment>
<name>A0A560M286_9BRAD</name>
<gene>
    <name evidence="1" type="ORF">FBZ93_104178</name>
</gene>